<feature type="transmembrane region" description="Helical" evidence="1">
    <location>
        <begin position="205"/>
        <end position="230"/>
    </location>
</feature>
<keyword evidence="1" id="KW-0812">Transmembrane</keyword>
<dbReference type="RefSeq" id="WP_047765760.1">
    <property type="nucleotide sequence ID" value="NZ_LAQL01000018.1"/>
</dbReference>
<protein>
    <submittedName>
        <fullName evidence="3">Transporter</fullName>
    </submittedName>
</protein>
<sequence length="361" mass="39564">MPTSARLDGLDFARFIAFVGMVLVNFTVAMGAEGQGSFLATTFVGTLEGRAAATFVVLAGIGLGLAANKAANKHDFNDHLIWLTSKRALFLLALGLLNSLIFDADILHYYALYFFFGVFFIRMSSAGLIFSIVALLVGFVIMLLTLDYDVGWDWKTYTYKNFWTLEGFVCNLFFNGWHPVVPWLAFFLFGILLSRLSLNQIQTQLQLFIFGLIALLTVEGLSLLTLALLAGAEQDLLDIATTEPLPPMPYYMIAGMASACMVLAFSLWVSSKAIGLSKTAGLRLCNNIGRQTLTLYVAHILLGMGTLEALGLLDGQNASGTTDDAIIASGVFLIATTLYIWAYSKFFTRGPIENLMRLITR</sequence>
<evidence type="ECO:0000256" key="1">
    <source>
        <dbReference type="SAM" id="Phobius"/>
    </source>
</evidence>
<dbReference type="InterPro" id="IPR052529">
    <property type="entry name" value="Bact_Transport_Assoc"/>
</dbReference>
<keyword evidence="1" id="KW-1133">Transmembrane helix</keyword>
<feature type="transmembrane region" description="Helical" evidence="1">
    <location>
        <begin position="250"/>
        <end position="269"/>
    </location>
</feature>
<feature type="transmembrane region" description="Helical" evidence="1">
    <location>
        <begin position="51"/>
        <end position="68"/>
    </location>
</feature>
<dbReference type="PATRIC" id="fig|1489064.4.peg.744"/>
<dbReference type="OrthoDB" id="9807744at2"/>
<gene>
    <name evidence="3" type="ORF">WH96_18675</name>
</gene>
<dbReference type="PANTHER" id="PTHR30590">
    <property type="entry name" value="INNER MEMBRANE PROTEIN"/>
    <property type="match status" value="1"/>
</dbReference>
<dbReference type="PANTHER" id="PTHR30590:SF3">
    <property type="entry name" value="HYPOTHETICAL MEMBRANE SPANNING PROTEIN"/>
    <property type="match status" value="1"/>
</dbReference>
<accession>A0A0H2MA13</accession>
<evidence type="ECO:0000259" key="2">
    <source>
        <dbReference type="Pfam" id="PF07786"/>
    </source>
</evidence>
<dbReference type="STRING" id="1489064.WH96_18675"/>
<name>A0A0H2MA13_9PROT</name>
<feature type="transmembrane region" description="Helical" evidence="1">
    <location>
        <begin position="325"/>
        <end position="343"/>
    </location>
</feature>
<organism evidence="3 4">
    <name type="scientific">Kiloniella spongiae</name>
    <dbReference type="NCBI Taxonomy" id="1489064"/>
    <lineage>
        <taxon>Bacteria</taxon>
        <taxon>Pseudomonadati</taxon>
        <taxon>Pseudomonadota</taxon>
        <taxon>Alphaproteobacteria</taxon>
        <taxon>Rhodospirillales</taxon>
        <taxon>Kiloniellaceae</taxon>
        <taxon>Kiloniella</taxon>
    </lineage>
</organism>
<comment type="caution">
    <text evidence="3">The sequence shown here is derived from an EMBL/GenBank/DDBJ whole genome shotgun (WGS) entry which is preliminary data.</text>
</comment>
<dbReference type="InterPro" id="IPR012429">
    <property type="entry name" value="HGSNAT_cat"/>
</dbReference>
<feature type="transmembrane region" description="Helical" evidence="1">
    <location>
        <begin position="180"/>
        <end position="198"/>
    </location>
</feature>
<evidence type="ECO:0000313" key="4">
    <source>
        <dbReference type="Proteomes" id="UP000035444"/>
    </source>
</evidence>
<keyword evidence="1" id="KW-0472">Membrane</keyword>
<dbReference type="AlphaFoldDB" id="A0A0H2MA13"/>
<evidence type="ECO:0000313" key="3">
    <source>
        <dbReference type="EMBL" id="KLN59178.1"/>
    </source>
</evidence>
<feature type="transmembrane region" description="Helical" evidence="1">
    <location>
        <begin position="293"/>
        <end position="313"/>
    </location>
</feature>
<feature type="transmembrane region" description="Helical" evidence="1">
    <location>
        <begin position="106"/>
        <end position="121"/>
    </location>
</feature>
<feature type="transmembrane region" description="Helical" evidence="1">
    <location>
        <begin position="80"/>
        <end position="100"/>
    </location>
</feature>
<keyword evidence="4" id="KW-1185">Reference proteome</keyword>
<feature type="transmembrane region" description="Helical" evidence="1">
    <location>
        <begin position="12"/>
        <end position="31"/>
    </location>
</feature>
<reference evidence="3 4" key="1">
    <citation type="submission" date="2015-03" db="EMBL/GenBank/DDBJ databases">
        <title>Genome Sequence of Kiloniella spongiae MEBiC09566, isolated from a marine sponge.</title>
        <authorList>
            <person name="Shao Z."/>
            <person name="Wang L."/>
            <person name="Li X."/>
        </authorList>
    </citation>
    <scope>NUCLEOTIDE SEQUENCE [LARGE SCALE GENOMIC DNA]</scope>
    <source>
        <strain evidence="3 4">MEBiC09566</strain>
    </source>
</reference>
<feature type="domain" description="Heparan-alpha-glucosaminide N-acetyltransferase catalytic" evidence="2">
    <location>
        <begin position="6"/>
        <end position="207"/>
    </location>
</feature>
<dbReference type="Proteomes" id="UP000035444">
    <property type="component" value="Unassembled WGS sequence"/>
</dbReference>
<dbReference type="EMBL" id="LAQL01000018">
    <property type="protein sequence ID" value="KLN59178.1"/>
    <property type="molecule type" value="Genomic_DNA"/>
</dbReference>
<dbReference type="Pfam" id="PF07786">
    <property type="entry name" value="HGSNAT_cat"/>
    <property type="match status" value="1"/>
</dbReference>
<proteinExistence type="predicted"/>
<feature type="transmembrane region" description="Helical" evidence="1">
    <location>
        <begin position="128"/>
        <end position="146"/>
    </location>
</feature>